<dbReference type="InterPro" id="IPR001867">
    <property type="entry name" value="OmpR/PhoB-type_DNA-bd"/>
</dbReference>
<keyword evidence="5" id="KW-0804">Transcription</keyword>
<evidence type="ECO:0000256" key="4">
    <source>
        <dbReference type="ARBA" id="ARBA00023125"/>
    </source>
</evidence>
<dbReference type="InterPro" id="IPR039420">
    <property type="entry name" value="WalR-like"/>
</dbReference>
<dbReference type="SMART" id="SM00448">
    <property type="entry name" value="REC"/>
    <property type="match status" value="1"/>
</dbReference>
<keyword evidence="2" id="KW-0902">Two-component regulatory system</keyword>
<evidence type="ECO:0000259" key="9">
    <source>
        <dbReference type="PROSITE" id="PS51755"/>
    </source>
</evidence>
<evidence type="ECO:0000256" key="6">
    <source>
        <dbReference type="PROSITE-ProRule" id="PRU00169"/>
    </source>
</evidence>
<dbReference type="SUPFAM" id="SSF52172">
    <property type="entry name" value="CheY-like"/>
    <property type="match status" value="1"/>
</dbReference>
<dbReference type="InterPro" id="IPR001789">
    <property type="entry name" value="Sig_transdc_resp-reg_receiver"/>
</dbReference>
<evidence type="ECO:0000259" key="8">
    <source>
        <dbReference type="PROSITE" id="PS50110"/>
    </source>
</evidence>
<dbReference type="GO" id="GO:0000156">
    <property type="term" value="F:phosphorelay response regulator activity"/>
    <property type="evidence" value="ECO:0007669"/>
    <property type="project" value="TreeGrafter"/>
</dbReference>
<evidence type="ECO:0000313" key="11">
    <source>
        <dbReference type="Proteomes" id="UP000469430"/>
    </source>
</evidence>
<keyword evidence="4 7" id="KW-0238">DNA-binding</keyword>
<evidence type="ECO:0000256" key="3">
    <source>
        <dbReference type="ARBA" id="ARBA00023015"/>
    </source>
</evidence>
<dbReference type="Proteomes" id="UP000469430">
    <property type="component" value="Unassembled WGS sequence"/>
</dbReference>
<dbReference type="GO" id="GO:0000976">
    <property type="term" value="F:transcription cis-regulatory region binding"/>
    <property type="evidence" value="ECO:0007669"/>
    <property type="project" value="TreeGrafter"/>
</dbReference>
<dbReference type="InterPro" id="IPR036388">
    <property type="entry name" value="WH-like_DNA-bd_sf"/>
</dbReference>
<accession>A0A6I4TUU2</accession>
<dbReference type="CDD" id="cd00383">
    <property type="entry name" value="trans_reg_C"/>
    <property type="match status" value="1"/>
</dbReference>
<evidence type="ECO:0000256" key="1">
    <source>
        <dbReference type="ARBA" id="ARBA00022553"/>
    </source>
</evidence>
<feature type="domain" description="Response regulatory" evidence="8">
    <location>
        <begin position="2"/>
        <end position="116"/>
    </location>
</feature>
<organism evidence="10 11">
    <name type="scientific">Croceibacterium xixiisoli</name>
    <dbReference type="NCBI Taxonomy" id="1476466"/>
    <lineage>
        <taxon>Bacteria</taxon>
        <taxon>Pseudomonadati</taxon>
        <taxon>Pseudomonadota</taxon>
        <taxon>Alphaproteobacteria</taxon>
        <taxon>Sphingomonadales</taxon>
        <taxon>Erythrobacteraceae</taxon>
        <taxon>Croceibacterium</taxon>
    </lineage>
</organism>
<feature type="modified residue" description="4-aspartylphosphate" evidence="6">
    <location>
        <position position="51"/>
    </location>
</feature>
<name>A0A6I4TUU2_9SPHN</name>
<feature type="domain" description="OmpR/PhoB-type" evidence="9">
    <location>
        <begin position="126"/>
        <end position="224"/>
    </location>
</feature>
<dbReference type="Gene3D" id="6.10.250.690">
    <property type="match status" value="1"/>
</dbReference>
<feature type="DNA-binding region" description="OmpR/PhoB-type" evidence="7">
    <location>
        <begin position="126"/>
        <end position="224"/>
    </location>
</feature>
<dbReference type="GO" id="GO:0005829">
    <property type="term" value="C:cytosol"/>
    <property type="evidence" value="ECO:0007669"/>
    <property type="project" value="TreeGrafter"/>
</dbReference>
<evidence type="ECO:0000256" key="5">
    <source>
        <dbReference type="ARBA" id="ARBA00023163"/>
    </source>
</evidence>
<dbReference type="Pfam" id="PF00486">
    <property type="entry name" value="Trans_reg_C"/>
    <property type="match status" value="1"/>
</dbReference>
<dbReference type="SMART" id="SM00862">
    <property type="entry name" value="Trans_reg_C"/>
    <property type="match status" value="1"/>
</dbReference>
<dbReference type="InterPro" id="IPR011006">
    <property type="entry name" value="CheY-like_superfamily"/>
</dbReference>
<evidence type="ECO:0000313" key="10">
    <source>
        <dbReference type="EMBL" id="MXO99582.1"/>
    </source>
</evidence>
<evidence type="ECO:0000256" key="7">
    <source>
        <dbReference type="PROSITE-ProRule" id="PRU01091"/>
    </source>
</evidence>
<dbReference type="PROSITE" id="PS50110">
    <property type="entry name" value="RESPONSE_REGULATORY"/>
    <property type="match status" value="1"/>
</dbReference>
<evidence type="ECO:0000256" key="2">
    <source>
        <dbReference type="ARBA" id="ARBA00023012"/>
    </source>
</evidence>
<reference evidence="10 11" key="1">
    <citation type="submission" date="2019-12" db="EMBL/GenBank/DDBJ databases">
        <title>Genomic-based taxomic classification of the family Erythrobacteraceae.</title>
        <authorList>
            <person name="Xu L."/>
        </authorList>
    </citation>
    <scope>NUCLEOTIDE SEQUENCE [LARGE SCALE GENOMIC DNA]</scope>
    <source>
        <strain evidence="10 11">S36</strain>
    </source>
</reference>
<gene>
    <name evidence="10" type="ORF">GRI97_11345</name>
</gene>
<dbReference type="PROSITE" id="PS51755">
    <property type="entry name" value="OMPR_PHOB"/>
    <property type="match status" value="1"/>
</dbReference>
<dbReference type="FunFam" id="1.10.10.10:FF:000005">
    <property type="entry name" value="Two-component system response regulator"/>
    <property type="match status" value="1"/>
</dbReference>
<dbReference type="PANTHER" id="PTHR48111">
    <property type="entry name" value="REGULATOR OF RPOS"/>
    <property type="match status" value="1"/>
</dbReference>
<dbReference type="EMBL" id="WTYJ01000002">
    <property type="protein sequence ID" value="MXO99582.1"/>
    <property type="molecule type" value="Genomic_DNA"/>
</dbReference>
<dbReference type="RefSeq" id="WP_161391749.1">
    <property type="nucleotide sequence ID" value="NZ_JBHSCP010000001.1"/>
</dbReference>
<protein>
    <submittedName>
        <fullName evidence="10">Response regulator</fullName>
    </submittedName>
</protein>
<dbReference type="Gene3D" id="1.10.10.10">
    <property type="entry name" value="Winged helix-like DNA-binding domain superfamily/Winged helix DNA-binding domain"/>
    <property type="match status" value="1"/>
</dbReference>
<dbReference type="GO" id="GO:0006355">
    <property type="term" value="P:regulation of DNA-templated transcription"/>
    <property type="evidence" value="ECO:0007669"/>
    <property type="project" value="InterPro"/>
</dbReference>
<dbReference type="Gene3D" id="3.40.50.2300">
    <property type="match status" value="1"/>
</dbReference>
<dbReference type="SUPFAM" id="SSF46894">
    <property type="entry name" value="C-terminal effector domain of the bipartite response regulators"/>
    <property type="match status" value="1"/>
</dbReference>
<keyword evidence="1 6" id="KW-0597">Phosphoprotein</keyword>
<keyword evidence="11" id="KW-1185">Reference proteome</keyword>
<comment type="caution">
    <text evidence="10">The sequence shown here is derived from an EMBL/GenBank/DDBJ whole genome shotgun (WGS) entry which is preliminary data.</text>
</comment>
<dbReference type="OrthoDB" id="7407049at2"/>
<dbReference type="AlphaFoldDB" id="A0A6I4TUU2"/>
<dbReference type="InterPro" id="IPR016032">
    <property type="entry name" value="Sig_transdc_resp-reg_C-effctor"/>
</dbReference>
<keyword evidence="3" id="KW-0805">Transcription regulation</keyword>
<dbReference type="GO" id="GO:0032993">
    <property type="term" value="C:protein-DNA complex"/>
    <property type="evidence" value="ECO:0007669"/>
    <property type="project" value="TreeGrafter"/>
</dbReference>
<dbReference type="Pfam" id="PF00072">
    <property type="entry name" value="Response_reg"/>
    <property type="match status" value="1"/>
</dbReference>
<sequence>MKALVVEDDEKTRSFIVRGLRQAGHVVDEAASGDAGLDLALDGTYDVLILDRMLPAMAGLDILRAVREAGVASPCLILTALGAVEDRVEGLNAGADDYLVKPFAFSELLARLQALERRPPLASRQADVLLVGDLAVDPGAHRVTRAGQLIDLTSHEFKLLEFLARRTGQVVTRTMLLEALWGFHFDPKTNIVDAHISRLRSKVDKAFDTELIRTVRGVGYVLQEPR</sequence>
<dbReference type="PANTHER" id="PTHR48111:SF76">
    <property type="entry name" value="TWO-COMPONENT RESPONSE REGULATOR"/>
    <property type="match status" value="1"/>
</dbReference>
<proteinExistence type="predicted"/>